<proteinExistence type="predicted"/>
<dbReference type="EnsemblPlants" id="KEH37807">
    <property type="protein sequence ID" value="KEH37807"/>
    <property type="gene ID" value="MTR_2g047955"/>
</dbReference>
<sequence>MTQHNQQQQQLNQQRQPQLNQHQQQQLSQEQRQLQLSNICIYFIINNIINNMAIQTTDNDSCNDMTTLLRLLNKCNYACGTIFRAGALTANRMVKAFFSGHGSSPLNTALNNKCSTALNDKTFQGRSPPAFMVMQLNPLVYIYIQPDNAYMYI</sequence>
<evidence type="ECO:0000256" key="1">
    <source>
        <dbReference type="SAM" id="MobiDB-lite"/>
    </source>
</evidence>
<reference evidence="2 4" key="1">
    <citation type="journal article" date="2011" name="Nature">
        <title>The Medicago genome provides insight into the evolution of rhizobial symbioses.</title>
        <authorList>
            <person name="Young N.D."/>
            <person name="Debelle F."/>
            <person name="Oldroyd G.E."/>
            <person name="Geurts R."/>
            <person name="Cannon S.B."/>
            <person name="Udvardi M.K."/>
            <person name="Benedito V.A."/>
            <person name="Mayer K.F."/>
            <person name="Gouzy J."/>
            <person name="Schoof H."/>
            <person name="Van de Peer Y."/>
            <person name="Proost S."/>
            <person name="Cook D.R."/>
            <person name="Meyers B.C."/>
            <person name="Spannagl M."/>
            <person name="Cheung F."/>
            <person name="De Mita S."/>
            <person name="Krishnakumar V."/>
            <person name="Gundlach H."/>
            <person name="Zhou S."/>
            <person name="Mudge J."/>
            <person name="Bharti A.K."/>
            <person name="Murray J.D."/>
            <person name="Naoumkina M.A."/>
            <person name="Rosen B."/>
            <person name="Silverstein K.A."/>
            <person name="Tang H."/>
            <person name="Rombauts S."/>
            <person name="Zhao P.X."/>
            <person name="Zhou P."/>
            <person name="Barbe V."/>
            <person name="Bardou P."/>
            <person name="Bechner M."/>
            <person name="Bellec A."/>
            <person name="Berger A."/>
            <person name="Berges H."/>
            <person name="Bidwell S."/>
            <person name="Bisseling T."/>
            <person name="Choisne N."/>
            <person name="Couloux A."/>
            <person name="Denny R."/>
            <person name="Deshpande S."/>
            <person name="Dai X."/>
            <person name="Doyle J.J."/>
            <person name="Dudez A.M."/>
            <person name="Farmer A.D."/>
            <person name="Fouteau S."/>
            <person name="Franken C."/>
            <person name="Gibelin C."/>
            <person name="Gish J."/>
            <person name="Goldstein S."/>
            <person name="Gonzalez A.J."/>
            <person name="Green P.J."/>
            <person name="Hallab A."/>
            <person name="Hartog M."/>
            <person name="Hua A."/>
            <person name="Humphray S.J."/>
            <person name="Jeong D.H."/>
            <person name="Jing Y."/>
            <person name="Jocker A."/>
            <person name="Kenton S.M."/>
            <person name="Kim D.J."/>
            <person name="Klee K."/>
            <person name="Lai H."/>
            <person name="Lang C."/>
            <person name="Lin S."/>
            <person name="Macmil S.L."/>
            <person name="Magdelenat G."/>
            <person name="Matthews L."/>
            <person name="McCorrison J."/>
            <person name="Monaghan E.L."/>
            <person name="Mun J.H."/>
            <person name="Najar F.Z."/>
            <person name="Nicholson C."/>
            <person name="Noirot C."/>
            <person name="O'Bleness M."/>
            <person name="Paule C.R."/>
            <person name="Poulain J."/>
            <person name="Prion F."/>
            <person name="Qin B."/>
            <person name="Qu C."/>
            <person name="Retzel E.F."/>
            <person name="Riddle C."/>
            <person name="Sallet E."/>
            <person name="Samain S."/>
            <person name="Samson N."/>
            <person name="Sanders I."/>
            <person name="Saurat O."/>
            <person name="Scarpelli C."/>
            <person name="Schiex T."/>
            <person name="Segurens B."/>
            <person name="Severin A.J."/>
            <person name="Sherrier D.J."/>
            <person name="Shi R."/>
            <person name="Sims S."/>
            <person name="Singer S.R."/>
            <person name="Sinharoy S."/>
            <person name="Sterck L."/>
            <person name="Viollet A."/>
            <person name="Wang B.B."/>
            <person name="Wang K."/>
            <person name="Wang M."/>
            <person name="Wang X."/>
            <person name="Warfsmann J."/>
            <person name="Weissenbach J."/>
            <person name="White D.D."/>
            <person name="White J.D."/>
            <person name="Wiley G.B."/>
            <person name="Wincker P."/>
            <person name="Xing Y."/>
            <person name="Yang L."/>
            <person name="Yao Z."/>
            <person name="Ying F."/>
            <person name="Zhai J."/>
            <person name="Zhou L."/>
            <person name="Zuber A."/>
            <person name="Denarie J."/>
            <person name="Dixon R.A."/>
            <person name="May G.D."/>
            <person name="Schwartz D.C."/>
            <person name="Rogers J."/>
            <person name="Quetier F."/>
            <person name="Town C.D."/>
            <person name="Roe B.A."/>
        </authorList>
    </citation>
    <scope>NUCLEOTIDE SEQUENCE [LARGE SCALE GENOMIC DNA]</scope>
    <source>
        <strain evidence="2">A17</strain>
        <strain evidence="3 4">cv. Jemalong A17</strain>
    </source>
</reference>
<organism evidence="2 4">
    <name type="scientific">Medicago truncatula</name>
    <name type="common">Barrel medic</name>
    <name type="synonym">Medicago tribuloides</name>
    <dbReference type="NCBI Taxonomy" id="3880"/>
    <lineage>
        <taxon>Eukaryota</taxon>
        <taxon>Viridiplantae</taxon>
        <taxon>Streptophyta</taxon>
        <taxon>Embryophyta</taxon>
        <taxon>Tracheophyta</taxon>
        <taxon>Spermatophyta</taxon>
        <taxon>Magnoliopsida</taxon>
        <taxon>eudicotyledons</taxon>
        <taxon>Gunneridae</taxon>
        <taxon>Pentapetalae</taxon>
        <taxon>rosids</taxon>
        <taxon>fabids</taxon>
        <taxon>Fabales</taxon>
        <taxon>Fabaceae</taxon>
        <taxon>Papilionoideae</taxon>
        <taxon>50 kb inversion clade</taxon>
        <taxon>NPAAA clade</taxon>
        <taxon>Hologalegina</taxon>
        <taxon>IRL clade</taxon>
        <taxon>Trifolieae</taxon>
        <taxon>Medicago</taxon>
    </lineage>
</organism>
<dbReference type="Proteomes" id="UP000002051">
    <property type="component" value="Chromosome 2"/>
</dbReference>
<dbReference type="HOGENOM" id="CLU_1715955_0_0_1"/>
<dbReference type="AlphaFoldDB" id="A0A072V7M0"/>
<feature type="region of interest" description="Disordered" evidence="1">
    <location>
        <begin position="1"/>
        <end position="24"/>
    </location>
</feature>
<dbReference type="EMBL" id="CM001218">
    <property type="protein sequence ID" value="KEH37807.1"/>
    <property type="molecule type" value="Genomic_DNA"/>
</dbReference>
<name>A0A072V7M0_MEDTR</name>
<reference evidence="2 4" key="2">
    <citation type="journal article" date="2014" name="BMC Genomics">
        <title>An improved genome release (version Mt4.0) for the model legume Medicago truncatula.</title>
        <authorList>
            <person name="Tang H."/>
            <person name="Krishnakumar V."/>
            <person name="Bidwell S."/>
            <person name="Rosen B."/>
            <person name="Chan A."/>
            <person name="Zhou S."/>
            <person name="Gentzbittel L."/>
            <person name="Childs K.L."/>
            <person name="Yandell M."/>
            <person name="Gundlach H."/>
            <person name="Mayer K.F."/>
            <person name="Schwartz D.C."/>
            <person name="Town C.D."/>
        </authorList>
    </citation>
    <scope>GENOME REANNOTATION</scope>
    <source>
        <strain evidence="2">A17</strain>
        <strain evidence="3 4">cv. Jemalong A17</strain>
    </source>
</reference>
<accession>A0A072V7M0</accession>
<evidence type="ECO:0000313" key="4">
    <source>
        <dbReference type="Proteomes" id="UP000002051"/>
    </source>
</evidence>
<evidence type="ECO:0000313" key="2">
    <source>
        <dbReference type="EMBL" id="KEH37807.1"/>
    </source>
</evidence>
<gene>
    <name evidence="2" type="ordered locus">MTR_2g047955</name>
</gene>
<protein>
    <submittedName>
        <fullName evidence="2 3">Uncharacterized protein</fullName>
    </submittedName>
</protein>
<reference evidence="3" key="3">
    <citation type="submission" date="2015-04" db="UniProtKB">
        <authorList>
            <consortium name="EnsemblPlants"/>
        </authorList>
    </citation>
    <scope>IDENTIFICATION</scope>
    <source>
        <strain evidence="3">cv. Jemalong A17</strain>
    </source>
</reference>
<evidence type="ECO:0000313" key="3">
    <source>
        <dbReference type="EnsemblPlants" id="KEH37807"/>
    </source>
</evidence>
<keyword evidence="4" id="KW-1185">Reference proteome</keyword>